<dbReference type="RefSeq" id="WP_157457881.1">
    <property type="nucleotide sequence ID" value="NZ_WQLB01000003.1"/>
</dbReference>
<evidence type="ECO:0000313" key="4">
    <source>
        <dbReference type="EMBL" id="MVN85833.1"/>
    </source>
</evidence>
<dbReference type="CDD" id="cd01143">
    <property type="entry name" value="YvrC"/>
    <property type="match status" value="1"/>
</dbReference>
<dbReference type="Proteomes" id="UP000483286">
    <property type="component" value="Unassembled WGS sequence"/>
</dbReference>
<evidence type="ECO:0000256" key="2">
    <source>
        <dbReference type="SAM" id="SignalP"/>
    </source>
</evidence>
<dbReference type="NCBIfam" id="NF038402">
    <property type="entry name" value="TroA_like"/>
    <property type="match status" value="1"/>
</dbReference>
<dbReference type="SUPFAM" id="SSF53807">
    <property type="entry name" value="Helical backbone' metal receptor"/>
    <property type="match status" value="1"/>
</dbReference>
<feature type="chain" id="PRO_5028960076" evidence="2">
    <location>
        <begin position="22"/>
        <end position="290"/>
    </location>
</feature>
<dbReference type="PANTHER" id="PTHR30535:SF34">
    <property type="entry name" value="MOLYBDATE-BINDING PROTEIN MOLA"/>
    <property type="match status" value="1"/>
</dbReference>
<dbReference type="InterPro" id="IPR050902">
    <property type="entry name" value="ABC_Transporter_SBP"/>
</dbReference>
<dbReference type="AlphaFoldDB" id="A0A7C9HQA2"/>
<protein>
    <submittedName>
        <fullName evidence="4">ABC transporter substrate-binding protein</fullName>
    </submittedName>
</protein>
<dbReference type="Gene3D" id="3.40.50.1980">
    <property type="entry name" value="Nitrogenase molybdenum iron protein domain"/>
    <property type="match status" value="2"/>
</dbReference>
<dbReference type="PANTHER" id="PTHR30535">
    <property type="entry name" value="VITAMIN B12-BINDING PROTEIN"/>
    <property type="match status" value="1"/>
</dbReference>
<feature type="domain" description="Fe/B12 periplasmic-binding" evidence="3">
    <location>
        <begin position="44"/>
        <end position="288"/>
    </location>
</feature>
<reference evidence="4 5" key="1">
    <citation type="submission" date="2019-12" db="EMBL/GenBank/DDBJ databases">
        <title>Deinococcus sp. HMF7620 Genome sequencing and assembly.</title>
        <authorList>
            <person name="Kang H."/>
            <person name="Kim H."/>
            <person name="Joh K."/>
        </authorList>
    </citation>
    <scope>NUCLEOTIDE SEQUENCE [LARGE SCALE GENOMIC DNA]</scope>
    <source>
        <strain evidence="4 5">HMF7620</strain>
    </source>
</reference>
<comment type="caution">
    <text evidence="4">The sequence shown here is derived from an EMBL/GenBank/DDBJ whole genome shotgun (WGS) entry which is preliminary data.</text>
</comment>
<evidence type="ECO:0000256" key="1">
    <source>
        <dbReference type="ARBA" id="ARBA00022729"/>
    </source>
</evidence>
<name>A0A7C9HQA2_9DEIO</name>
<dbReference type="PROSITE" id="PS50983">
    <property type="entry name" value="FE_B12_PBP"/>
    <property type="match status" value="1"/>
</dbReference>
<proteinExistence type="predicted"/>
<gene>
    <name evidence="4" type="ORF">GO986_03535</name>
</gene>
<dbReference type="InterPro" id="IPR002491">
    <property type="entry name" value="ABC_transptr_periplasmic_BD"/>
</dbReference>
<dbReference type="EMBL" id="WQLB01000003">
    <property type="protein sequence ID" value="MVN85833.1"/>
    <property type="molecule type" value="Genomic_DNA"/>
</dbReference>
<feature type="signal peptide" evidence="2">
    <location>
        <begin position="1"/>
        <end position="21"/>
    </location>
</feature>
<accession>A0A7C9HQA2</accession>
<dbReference type="Pfam" id="PF01497">
    <property type="entry name" value="Peripla_BP_2"/>
    <property type="match status" value="1"/>
</dbReference>
<keyword evidence="5" id="KW-1185">Reference proteome</keyword>
<organism evidence="4 5">
    <name type="scientific">Deinococcus arboris</name>
    <dbReference type="NCBI Taxonomy" id="2682977"/>
    <lineage>
        <taxon>Bacteria</taxon>
        <taxon>Thermotogati</taxon>
        <taxon>Deinococcota</taxon>
        <taxon>Deinococci</taxon>
        <taxon>Deinococcales</taxon>
        <taxon>Deinococcaceae</taxon>
        <taxon>Deinococcus</taxon>
    </lineage>
</organism>
<evidence type="ECO:0000313" key="5">
    <source>
        <dbReference type="Proteomes" id="UP000483286"/>
    </source>
</evidence>
<sequence length="290" mass="30963">MTRALTLTAALLAALSTAASAVTYPLTLTDDLGRKVTIKAEPKRIVSALPSTSETLCAIGACDKLVGVDDYTDYPAQAARLPKVGGLYNPNFEAMIALKPDLVIISKYGKLEPTLTQAGIPVLAINPETYDEVFSKTLTLGKVVNREAQAKALVTTMKRDIAKVEILTKNAVRKPTAYYEIDPTPYSIGPNSFMGVLLTKAGARNIIPASMGDFPKVDPEFIVKQSPQLILGVDAKTAGARPGWTSIAALKTGKTQTIPAELGNILSRPGPRLPQALRGLAKIIHPELFK</sequence>
<keyword evidence="1 2" id="KW-0732">Signal</keyword>
<dbReference type="GO" id="GO:0071281">
    <property type="term" value="P:cellular response to iron ion"/>
    <property type="evidence" value="ECO:0007669"/>
    <property type="project" value="TreeGrafter"/>
</dbReference>
<dbReference type="InterPro" id="IPR054828">
    <property type="entry name" value="Vit_B12_bind_prot"/>
</dbReference>
<evidence type="ECO:0000259" key="3">
    <source>
        <dbReference type="PROSITE" id="PS50983"/>
    </source>
</evidence>